<dbReference type="Proteomes" id="UP000054053">
    <property type="component" value="Unassembled WGS sequence"/>
</dbReference>
<sequence length="464" mass="51453">MADLAVYLAEHDPNFRRARLPALYADFRPQKTVNPDGYDANVIAWQGALSLLSLNGLLSGHGSESSILILSVDASLRRVLESKEFGQPLALGDVIRQATSRRELVPVGHFSDSASKTHSSKISSLTWGAAEWALKQLGIASGASSEDNLPSGRYVIMRNIELARQALERHVADRITRFDRVFTTVHFKSIFAPQLVPGQRLSDQDIDVLLTYLARDKHLIDYNGVVVRIRNASDNSAISDDDVAVASIKELMSNLRHQADVLTKRVEDLHREAKDALERKNRITAMAVIKSRRLAENCLAKRYTVLHQLEDVAARIEQASDHVEFLKVIKSSALALRNLNTQIGNPDHVHEVMDHIREQMSETDEVGAILAESVGEPIDDSEIDKELAALGNEARGNAQADFAAEQEEQEAKNVHQLHSESGNLNLPCQHLLGLHAIEIRLSLYIELYASIRNGIPKVPDARPK</sequence>
<dbReference type="Pfam" id="PF03357">
    <property type="entry name" value="Snf7"/>
    <property type="match status" value="1"/>
</dbReference>
<dbReference type="AlphaFoldDB" id="A0A063C3X8"/>
<dbReference type="PANTHER" id="PTHR22761">
    <property type="entry name" value="CHARGED MULTIVESICULAR BODY PROTEIN"/>
    <property type="match status" value="1"/>
</dbReference>
<dbReference type="GO" id="GO:0000815">
    <property type="term" value="C:ESCRT III complex"/>
    <property type="evidence" value="ECO:0007669"/>
    <property type="project" value="TreeGrafter"/>
</dbReference>
<name>A0A063C3X8_USTVR</name>
<dbReference type="HOGENOM" id="CLU_021165_2_0_1"/>
<dbReference type="GO" id="GO:0006900">
    <property type="term" value="P:vesicle budding from membrane"/>
    <property type="evidence" value="ECO:0007669"/>
    <property type="project" value="TreeGrafter"/>
</dbReference>
<protein>
    <submittedName>
        <fullName evidence="1">Uncharacterized protein</fullName>
    </submittedName>
</protein>
<dbReference type="GO" id="GO:0005771">
    <property type="term" value="C:multivesicular body"/>
    <property type="evidence" value="ECO:0007669"/>
    <property type="project" value="TreeGrafter"/>
</dbReference>
<evidence type="ECO:0000313" key="1">
    <source>
        <dbReference type="EMBL" id="GAO19801.1"/>
    </source>
</evidence>
<reference evidence="2" key="1">
    <citation type="journal article" date="2016" name="Genome Announc.">
        <title>Genome sequence of Ustilaginoidea virens IPU010, a rice pathogenic fungus causing false smut.</title>
        <authorList>
            <person name="Kumagai T."/>
            <person name="Ishii T."/>
            <person name="Terai G."/>
            <person name="Umemura M."/>
            <person name="Machida M."/>
            <person name="Asai K."/>
        </authorList>
    </citation>
    <scope>NUCLEOTIDE SEQUENCE [LARGE SCALE GENOMIC DNA]</scope>
    <source>
        <strain evidence="2">IPU010</strain>
    </source>
</reference>
<dbReference type="InterPro" id="IPR005024">
    <property type="entry name" value="Snf7_fam"/>
</dbReference>
<dbReference type="EMBL" id="BBTG02000105">
    <property type="protein sequence ID" value="GAO19801.1"/>
    <property type="molecule type" value="Genomic_DNA"/>
</dbReference>
<dbReference type="Gene3D" id="6.10.140.1230">
    <property type="match status" value="1"/>
</dbReference>
<dbReference type="PANTHER" id="PTHR22761:SF18">
    <property type="entry name" value="SORTING PROTEIN SNF7 FAMILY PROTEIN, PUTATIVE (AFU_ORTHOLOGUE AFUA_2G16692)-RELATED"/>
    <property type="match status" value="1"/>
</dbReference>
<organism evidence="1 2">
    <name type="scientific">Ustilaginoidea virens</name>
    <name type="common">Rice false smut fungus</name>
    <name type="synonym">Villosiclava virens</name>
    <dbReference type="NCBI Taxonomy" id="1159556"/>
    <lineage>
        <taxon>Eukaryota</taxon>
        <taxon>Fungi</taxon>
        <taxon>Dikarya</taxon>
        <taxon>Ascomycota</taxon>
        <taxon>Pezizomycotina</taxon>
        <taxon>Sordariomycetes</taxon>
        <taxon>Hypocreomycetidae</taxon>
        <taxon>Hypocreales</taxon>
        <taxon>Clavicipitaceae</taxon>
        <taxon>Ustilaginoidea</taxon>
    </lineage>
</organism>
<dbReference type="GO" id="GO:0032511">
    <property type="term" value="P:late endosome to vacuole transport via multivesicular body sorting pathway"/>
    <property type="evidence" value="ECO:0007669"/>
    <property type="project" value="TreeGrafter"/>
</dbReference>
<evidence type="ECO:0000313" key="2">
    <source>
        <dbReference type="Proteomes" id="UP000054053"/>
    </source>
</evidence>
<dbReference type="GO" id="GO:0009898">
    <property type="term" value="C:cytoplasmic side of plasma membrane"/>
    <property type="evidence" value="ECO:0007669"/>
    <property type="project" value="TreeGrafter"/>
</dbReference>
<proteinExistence type="predicted"/>
<gene>
    <name evidence="1" type="ORF">UVI_02064000</name>
</gene>
<comment type="caution">
    <text evidence="1">The sequence shown here is derived from an EMBL/GenBank/DDBJ whole genome shotgun (WGS) entry which is preliminary data.</text>
</comment>
<dbReference type="STRING" id="1159556.A0A063C3X8"/>
<accession>A0A063C3X8</accession>